<keyword evidence="1" id="KW-0472">Membrane</keyword>
<accession>A0A023WP19</accession>
<evidence type="ECO:0000256" key="1">
    <source>
        <dbReference type="SAM" id="Phobius"/>
    </source>
</evidence>
<dbReference type="KEGG" id="pstu:UIB01_05470"/>
<dbReference type="Proteomes" id="UP000025238">
    <property type="component" value="Chromosome"/>
</dbReference>
<dbReference type="PATRIC" id="fig|316.97.peg.1110"/>
<sequence>MLYRLSAPHRLMRTANALMIAGVLLLLAGISGAYLFDQNLALSSIVACHALVILGPTALKIGYVMRLLAERSEKLAA</sequence>
<feature type="transmembrane region" description="Helical" evidence="1">
    <location>
        <begin position="42"/>
        <end position="65"/>
    </location>
</feature>
<organism evidence="2 3">
    <name type="scientific">Stutzerimonas stutzeri</name>
    <name type="common">Pseudomonas stutzeri</name>
    <dbReference type="NCBI Taxonomy" id="316"/>
    <lineage>
        <taxon>Bacteria</taxon>
        <taxon>Pseudomonadati</taxon>
        <taxon>Pseudomonadota</taxon>
        <taxon>Gammaproteobacteria</taxon>
        <taxon>Pseudomonadales</taxon>
        <taxon>Pseudomonadaceae</taxon>
        <taxon>Stutzerimonas</taxon>
    </lineage>
</organism>
<gene>
    <name evidence="2" type="ORF">UIB01_05470</name>
</gene>
<name>A0A023WP19_STUST</name>
<dbReference type="AlphaFoldDB" id="A0A023WP19"/>
<keyword evidence="1" id="KW-1133">Transmembrane helix</keyword>
<evidence type="ECO:0000313" key="3">
    <source>
        <dbReference type="Proteomes" id="UP000025238"/>
    </source>
</evidence>
<evidence type="ECO:0008006" key="4">
    <source>
        <dbReference type="Google" id="ProtNLM"/>
    </source>
</evidence>
<protein>
    <recommendedName>
        <fullName evidence="4">Transmembrane sensor/regulator PpyR</fullName>
    </recommendedName>
</protein>
<keyword evidence="1" id="KW-0812">Transmembrane</keyword>
<evidence type="ECO:0000313" key="2">
    <source>
        <dbReference type="EMBL" id="AHY41957.1"/>
    </source>
</evidence>
<proteinExistence type="predicted"/>
<reference evidence="2 3" key="1">
    <citation type="submission" date="2014-03" db="EMBL/GenBank/DDBJ databases">
        <title>Complete genome sequence of Pseudomonas stutzeri 19SMN4.</title>
        <authorList>
            <person name="Brunet-Galmes I."/>
            <person name="Nogales B."/>
            <person name="Busquets A."/>
            <person name="Pena A."/>
            <person name="Gomila M."/>
            <person name="Garcia-Valdes E."/>
            <person name="Lalucat J."/>
            <person name="Bennasar A."/>
            <person name="Bosch R."/>
        </authorList>
    </citation>
    <scope>NUCLEOTIDE SEQUENCE [LARGE SCALE GENOMIC DNA]</scope>
    <source>
        <strain evidence="2 3">19SMN4</strain>
    </source>
</reference>
<dbReference type="EMBL" id="CP007509">
    <property type="protein sequence ID" value="AHY41957.1"/>
    <property type="molecule type" value="Genomic_DNA"/>
</dbReference>